<comment type="caution">
    <text evidence="9">The sequence shown here is derived from an EMBL/GenBank/DDBJ whole genome shotgun (WGS) entry which is preliminary data.</text>
</comment>
<dbReference type="PANTHER" id="PTHR17490">
    <property type="entry name" value="SUA5"/>
    <property type="match status" value="1"/>
</dbReference>
<evidence type="ECO:0000256" key="7">
    <source>
        <dbReference type="ARBA" id="ARBA00048366"/>
    </source>
</evidence>
<sequence>MLMLMLKKTQRNCFIRLMLGTYETELMPLTNKNISIANNPLADKMAVEFLKRGSVIALPTDTVYGLACDATNSNAIDRLFTIKDRPQNKPLAICLHNINDIKKYASVKFLPTGLLRELLPGPVTLLLQRRNSDLSPLLTSSGKIGIRVPDYPFIRRVVEKLGKPLALSSANLSKEPESVKISQFQSIWSDIDGIFDGGYLGTNCEPSTIVDLSKHGFYFVVREGRAHKETGNSLRRHGLQAR</sequence>
<proteinExistence type="inferred from homology"/>
<reference evidence="9" key="1">
    <citation type="journal article" date="2023" name="Insect Mol. Biol.">
        <title>Genome sequencing provides insights into the evolution of gene families encoding plant cell wall-degrading enzymes in longhorned beetles.</title>
        <authorList>
            <person name="Shin N.R."/>
            <person name="Okamura Y."/>
            <person name="Kirsch R."/>
            <person name="Pauchet Y."/>
        </authorList>
    </citation>
    <scope>NUCLEOTIDE SEQUENCE</scope>
    <source>
        <strain evidence="9">MMC_N1</strain>
    </source>
</reference>
<dbReference type="PROSITE" id="PS51163">
    <property type="entry name" value="YRDC"/>
    <property type="match status" value="1"/>
</dbReference>
<dbReference type="Proteomes" id="UP001162164">
    <property type="component" value="Unassembled WGS sequence"/>
</dbReference>
<dbReference type="Pfam" id="PF01300">
    <property type="entry name" value="Sua5_yciO_yrdC"/>
    <property type="match status" value="1"/>
</dbReference>
<organism evidence="9 10">
    <name type="scientific">Molorchus minor</name>
    <dbReference type="NCBI Taxonomy" id="1323400"/>
    <lineage>
        <taxon>Eukaryota</taxon>
        <taxon>Metazoa</taxon>
        <taxon>Ecdysozoa</taxon>
        <taxon>Arthropoda</taxon>
        <taxon>Hexapoda</taxon>
        <taxon>Insecta</taxon>
        <taxon>Pterygota</taxon>
        <taxon>Neoptera</taxon>
        <taxon>Endopterygota</taxon>
        <taxon>Coleoptera</taxon>
        <taxon>Polyphaga</taxon>
        <taxon>Cucujiformia</taxon>
        <taxon>Chrysomeloidea</taxon>
        <taxon>Cerambycidae</taxon>
        <taxon>Lamiinae</taxon>
        <taxon>Monochamini</taxon>
        <taxon>Molorchus</taxon>
    </lineage>
</organism>
<comment type="similarity">
    <text evidence="2">Belongs to the SUA5 family.</text>
</comment>
<feature type="domain" description="YrdC-like" evidence="8">
    <location>
        <begin position="40"/>
        <end position="226"/>
    </location>
</feature>
<keyword evidence="6" id="KW-0808">Transferase</keyword>
<dbReference type="EMBL" id="JAPWTJ010001199">
    <property type="protein sequence ID" value="KAJ8973303.1"/>
    <property type="molecule type" value="Genomic_DNA"/>
</dbReference>
<dbReference type="NCBIfam" id="TIGR00057">
    <property type="entry name" value="L-threonylcarbamoyladenylate synthase"/>
    <property type="match status" value="1"/>
</dbReference>
<dbReference type="InterPro" id="IPR050156">
    <property type="entry name" value="TC-AMP_synthase_SUA5"/>
</dbReference>
<dbReference type="EC" id="2.7.7.87" evidence="3"/>
<comment type="subcellular location">
    <subcellularLocation>
        <location evidence="1">Cytoplasm</location>
    </subcellularLocation>
</comment>
<dbReference type="InterPro" id="IPR017945">
    <property type="entry name" value="DHBP_synth_RibB-like_a/b_dom"/>
</dbReference>
<dbReference type="SUPFAM" id="SSF55821">
    <property type="entry name" value="YrdC/RibB"/>
    <property type="match status" value="1"/>
</dbReference>
<evidence type="ECO:0000259" key="8">
    <source>
        <dbReference type="PROSITE" id="PS51163"/>
    </source>
</evidence>
<dbReference type="PANTHER" id="PTHR17490:SF10">
    <property type="entry name" value="THREONYLCARBAMOYL-AMP SYNTHASE"/>
    <property type="match status" value="1"/>
</dbReference>
<evidence type="ECO:0000313" key="10">
    <source>
        <dbReference type="Proteomes" id="UP001162164"/>
    </source>
</evidence>
<evidence type="ECO:0000256" key="3">
    <source>
        <dbReference type="ARBA" id="ARBA00012584"/>
    </source>
</evidence>
<evidence type="ECO:0000256" key="4">
    <source>
        <dbReference type="ARBA" id="ARBA00015492"/>
    </source>
</evidence>
<protein>
    <recommendedName>
        <fullName evidence="4">Threonylcarbamoyl-AMP synthase</fullName>
        <ecNumber evidence="3">2.7.7.87</ecNumber>
    </recommendedName>
</protein>
<dbReference type="InterPro" id="IPR006070">
    <property type="entry name" value="Sua5-like_dom"/>
</dbReference>
<gene>
    <name evidence="9" type="ORF">NQ317_019174</name>
</gene>
<comment type="catalytic activity">
    <reaction evidence="7">
        <text>L-threonine + hydrogencarbonate + ATP = L-threonylcarbamoyladenylate + diphosphate + H2O</text>
        <dbReference type="Rhea" id="RHEA:36407"/>
        <dbReference type="ChEBI" id="CHEBI:15377"/>
        <dbReference type="ChEBI" id="CHEBI:17544"/>
        <dbReference type="ChEBI" id="CHEBI:30616"/>
        <dbReference type="ChEBI" id="CHEBI:33019"/>
        <dbReference type="ChEBI" id="CHEBI:57926"/>
        <dbReference type="ChEBI" id="CHEBI:73682"/>
        <dbReference type="EC" id="2.7.7.87"/>
    </reaction>
</comment>
<keyword evidence="10" id="KW-1185">Reference proteome</keyword>
<evidence type="ECO:0000256" key="2">
    <source>
        <dbReference type="ARBA" id="ARBA00007663"/>
    </source>
</evidence>
<evidence type="ECO:0000256" key="1">
    <source>
        <dbReference type="ARBA" id="ARBA00004496"/>
    </source>
</evidence>
<evidence type="ECO:0000256" key="6">
    <source>
        <dbReference type="ARBA" id="ARBA00022679"/>
    </source>
</evidence>
<evidence type="ECO:0000313" key="9">
    <source>
        <dbReference type="EMBL" id="KAJ8973303.1"/>
    </source>
</evidence>
<name>A0ABQ9J5P5_9CUCU</name>
<evidence type="ECO:0000256" key="5">
    <source>
        <dbReference type="ARBA" id="ARBA00022490"/>
    </source>
</evidence>
<keyword evidence="5" id="KW-0963">Cytoplasm</keyword>
<dbReference type="Gene3D" id="3.90.870.10">
    <property type="entry name" value="DHBP synthase"/>
    <property type="match status" value="1"/>
</dbReference>
<accession>A0ABQ9J5P5</accession>